<protein>
    <submittedName>
        <fullName evidence="2">PEGA domain-containing protein</fullName>
    </submittedName>
</protein>
<dbReference type="AlphaFoldDB" id="A0A5C1I186"/>
<name>A0A5C1I186_9SPHI</name>
<dbReference type="RefSeq" id="WP_112572582.1">
    <property type="nucleotide sequence ID" value="NZ_CP043450.1"/>
</dbReference>
<dbReference type="OrthoDB" id="755651at2"/>
<feature type="domain" description="PEGA" evidence="1">
    <location>
        <begin position="94"/>
        <end position="128"/>
    </location>
</feature>
<organism evidence="2 3">
    <name type="scientific">Mucilaginibacter rubeus</name>
    <dbReference type="NCBI Taxonomy" id="2027860"/>
    <lineage>
        <taxon>Bacteria</taxon>
        <taxon>Pseudomonadati</taxon>
        <taxon>Bacteroidota</taxon>
        <taxon>Sphingobacteriia</taxon>
        <taxon>Sphingobacteriales</taxon>
        <taxon>Sphingobacteriaceae</taxon>
        <taxon>Mucilaginibacter</taxon>
    </lineage>
</organism>
<keyword evidence="3" id="KW-1185">Reference proteome</keyword>
<gene>
    <name evidence="2" type="ORF">DEO27_018660</name>
</gene>
<reference evidence="2" key="1">
    <citation type="submission" date="2019-08" db="EMBL/GenBank/DDBJ databases">
        <title>Comparative genome analysis confer to the adaptation heavy metal polluted environment.</title>
        <authorList>
            <person name="Li Y."/>
        </authorList>
    </citation>
    <scope>NUCLEOTIDE SEQUENCE [LARGE SCALE GENOMIC DNA]</scope>
    <source>
        <strain evidence="2">P1</strain>
    </source>
</reference>
<accession>A0A5C1I186</accession>
<evidence type="ECO:0000259" key="1">
    <source>
        <dbReference type="Pfam" id="PF08308"/>
    </source>
</evidence>
<dbReference type="InterPro" id="IPR013229">
    <property type="entry name" value="PEGA"/>
</dbReference>
<evidence type="ECO:0000313" key="3">
    <source>
        <dbReference type="Proteomes" id="UP000251402"/>
    </source>
</evidence>
<dbReference type="Pfam" id="PF08308">
    <property type="entry name" value="PEGA"/>
    <property type="match status" value="1"/>
</dbReference>
<dbReference type="Proteomes" id="UP000251402">
    <property type="component" value="Chromosome"/>
</dbReference>
<sequence length="246" mass="26542">MMKNIKKLLFVLLLLPVACKKPTEDLKIVVDTDIIKYTALIHVTDASNPEVVLKSGTLSVSGDNADDIYEISGNKQLNISNGVITIGPGPAAVPVAGKPETYSVQVKVPGYNTATKSITFTADQKQQVINVALSKTGSVNSIPVTQKPLPVYDAVSLNFTGTCSSRPDLVIRPSMYVFFRETGSGAAYQYLGYMESGNMTVTALEKGKTYDFQVTYDGQNYGTTQQINNESESLTINMGSAICNNF</sequence>
<evidence type="ECO:0000313" key="2">
    <source>
        <dbReference type="EMBL" id="QEM11967.1"/>
    </source>
</evidence>
<proteinExistence type="predicted"/>
<dbReference type="KEGG" id="mrub:DEO27_018660"/>
<dbReference type="EMBL" id="CP043450">
    <property type="protein sequence ID" value="QEM11967.1"/>
    <property type="molecule type" value="Genomic_DNA"/>
</dbReference>